<accession>A0A3M7QZ51</accession>
<dbReference type="EMBL" id="REGN01004715">
    <property type="protein sequence ID" value="RNA16391.1"/>
    <property type="molecule type" value="Genomic_DNA"/>
</dbReference>
<evidence type="ECO:0000313" key="2">
    <source>
        <dbReference type="Proteomes" id="UP000276133"/>
    </source>
</evidence>
<keyword evidence="2" id="KW-1185">Reference proteome</keyword>
<reference evidence="1 2" key="1">
    <citation type="journal article" date="2018" name="Sci. Rep.">
        <title>Genomic signatures of local adaptation to the degree of environmental predictability in rotifers.</title>
        <authorList>
            <person name="Franch-Gras L."/>
            <person name="Hahn C."/>
            <person name="Garcia-Roger E.M."/>
            <person name="Carmona M.J."/>
            <person name="Serra M."/>
            <person name="Gomez A."/>
        </authorList>
    </citation>
    <scope>NUCLEOTIDE SEQUENCE [LARGE SCALE GENOMIC DNA]</scope>
    <source>
        <strain evidence="1">HYR1</strain>
    </source>
</reference>
<gene>
    <name evidence="1" type="ORF">BpHYR1_054615</name>
</gene>
<name>A0A3M7QZ51_BRAPC</name>
<protein>
    <submittedName>
        <fullName evidence="1">Uncharacterized protein</fullName>
    </submittedName>
</protein>
<sequence>MNSDNSENCLLLLAMDIGSNRKNIRLSINCTNGDKNLRVQCNLSKIISRYPSIRCIQIIKRENLVKN</sequence>
<organism evidence="1 2">
    <name type="scientific">Brachionus plicatilis</name>
    <name type="common">Marine rotifer</name>
    <name type="synonym">Brachionus muelleri</name>
    <dbReference type="NCBI Taxonomy" id="10195"/>
    <lineage>
        <taxon>Eukaryota</taxon>
        <taxon>Metazoa</taxon>
        <taxon>Spiralia</taxon>
        <taxon>Gnathifera</taxon>
        <taxon>Rotifera</taxon>
        <taxon>Eurotatoria</taxon>
        <taxon>Monogononta</taxon>
        <taxon>Pseudotrocha</taxon>
        <taxon>Ploima</taxon>
        <taxon>Brachionidae</taxon>
        <taxon>Brachionus</taxon>
    </lineage>
</organism>
<dbReference type="Proteomes" id="UP000276133">
    <property type="component" value="Unassembled WGS sequence"/>
</dbReference>
<proteinExistence type="predicted"/>
<evidence type="ECO:0000313" key="1">
    <source>
        <dbReference type="EMBL" id="RNA16391.1"/>
    </source>
</evidence>
<dbReference type="AlphaFoldDB" id="A0A3M7QZ51"/>
<comment type="caution">
    <text evidence="1">The sequence shown here is derived from an EMBL/GenBank/DDBJ whole genome shotgun (WGS) entry which is preliminary data.</text>
</comment>